<dbReference type="Pfam" id="PF00892">
    <property type="entry name" value="EamA"/>
    <property type="match status" value="2"/>
</dbReference>
<sequence>MFAIGNSDCQTPIKRVYVPKPVAPQSGSKAYMTTSKQEPRMIPFFGEAAAFTAAMAWATSSMIFSNIGGKVGAQTVNRGRLACSITCLTVLHWILEGQPWPNAVTWEQLGWLSLSSVLGLVIGDAMLFQAFVTLGARLSMLMMSTVPIMGAVLGWVLFDEVLSLQEMSGIALGIGGILLVIMMKKGRPVGLEGRNYLVGILFGLGGAIGQVANLVTAKYALISGYSALSATWIRTFVAVVIMGGIAIAMGRARRTIVACSAPDVGRWLFLGAFIGPALGVWLSMVAVQNANVGIASTLMALPPVLLIVYEGVVLRRPVGLQAIVGTCMAFGGVALLFLH</sequence>
<feature type="transmembrane region" description="Helical" evidence="1">
    <location>
        <begin position="264"/>
        <end position="284"/>
    </location>
</feature>
<dbReference type="PANTHER" id="PTHR22911">
    <property type="entry name" value="ACYL-MALONYL CONDENSING ENZYME-RELATED"/>
    <property type="match status" value="1"/>
</dbReference>
<proteinExistence type="predicted"/>
<feature type="transmembrane region" description="Helical" evidence="1">
    <location>
        <begin position="195"/>
        <end position="212"/>
    </location>
</feature>
<dbReference type="SUPFAM" id="SSF103481">
    <property type="entry name" value="Multidrug resistance efflux transporter EmrE"/>
    <property type="match status" value="2"/>
</dbReference>
<feature type="domain" description="EamA" evidence="2">
    <location>
        <begin position="198"/>
        <end position="337"/>
    </location>
</feature>
<keyword evidence="1" id="KW-0812">Transmembrane</keyword>
<dbReference type="EMBL" id="AUNC01000022">
    <property type="protein sequence ID" value="KEO56639.1"/>
    <property type="molecule type" value="Genomic_DNA"/>
</dbReference>
<gene>
    <name evidence="3" type="ORF">SMB34_19275</name>
</gene>
<feature type="transmembrane region" description="Helical" evidence="1">
    <location>
        <begin position="318"/>
        <end position="338"/>
    </location>
</feature>
<feature type="transmembrane region" description="Helical" evidence="1">
    <location>
        <begin position="232"/>
        <end position="252"/>
    </location>
</feature>
<dbReference type="PANTHER" id="PTHR22911:SF137">
    <property type="entry name" value="SOLUTE CARRIER FAMILY 35 MEMBER G2-RELATED"/>
    <property type="match status" value="1"/>
</dbReference>
<feature type="transmembrane region" description="Helical" evidence="1">
    <location>
        <begin position="164"/>
        <end position="183"/>
    </location>
</feature>
<feature type="transmembrane region" description="Helical" evidence="1">
    <location>
        <begin position="290"/>
        <end position="309"/>
    </location>
</feature>
<feature type="transmembrane region" description="Helical" evidence="1">
    <location>
        <begin position="138"/>
        <end position="158"/>
    </location>
</feature>
<dbReference type="Gene3D" id="1.10.3730.20">
    <property type="match status" value="1"/>
</dbReference>
<evidence type="ECO:0000313" key="4">
    <source>
        <dbReference type="Proteomes" id="UP000027463"/>
    </source>
</evidence>
<feature type="domain" description="EamA" evidence="2">
    <location>
        <begin position="45"/>
        <end position="181"/>
    </location>
</feature>
<keyword evidence="1" id="KW-0472">Membrane</keyword>
<organism evidence="3 4">
    <name type="scientific">Thalassospira permensis NBRC 106175</name>
    <dbReference type="NCBI Taxonomy" id="1353532"/>
    <lineage>
        <taxon>Bacteria</taxon>
        <taxon>Pseudomonadati</taxon>
        <taxon>Pseudomonadota</taxon>
        <taxon>Alphaproteobacteria</taxon>
        <taxon>Rhodospirillales</taxon>
        <taxon>Thalassospiraceae</taxon>
        <taxon>Thalassospira</taxon>
    </lineage>
</organism>
<evidence type="ECO:0000259" key="2">
    <source>
        <dbReference type="Pfam" id="PF00892"/>
    </source>
</evidence>
<reference evidence="3 4" key="1">
    <citation type="submission" date="2013-07" db="EMBL/GenBank/DDBJ databases">
        <title>Thalassospira permensis NBRC 106175 Genome Sequencing.</title>
        <authorList>
            <person name="Lai Q."/>
            <person name="Shao Z."/>
        </authorList>
    </citation>
    <scope>NUCLEOTIDE SEQUENCE [LARGE SCALE GENOMIC DNA]</scope>
    <source>
        <strain evidence="3 4">NBRC 106175</strain>
    </source>
</reference>
<dbReference type="Proteomes" id="UP000027463">
    <property type="component" value="Unassembled WGS sequence"/>
</dbReference>
<accession>A0ABR4TNR5</accession>
<dbReference type="InterPro" id="IPR037185">
    <property type="entry name" value="EmrE-like"/>
</dbReference>
<evidence type="ECO:0000313" key="3">
    <source>
        <dbReference type="EMBL" id="KEO56639.1"/>
    </source>
</evidence>
<dbReference type="InterPro" id="IPR000620">
    <property type="entry name" value="EamA_dom"/>
</dbReference>
<name>A0ABR4TNR5_9PROT</name>
<evidence type="ECO:0000256" key="1">
    <source>
        <dbReference type="SAM" id="Phobius"/>
    </source>
</evidence>
<feature type="transmembrane region" description="Helical" evidence="1">
    <location>
        <begin position="110"/>
        <end position="131"/>
    </location>
</feature>
<keyword evidence="4" id="KW-1185">Reference proteome</keyword>
<keyword evidence="1" id="KW-1133">Transmembrane helix</keyword>
<feature type="transmembrane region" description="Helical" evidence="1">
    <location>
        <begin position="48"/>
        <end position="67"/>
    </location>
</feature>
<comment type="caution">
    <text evidence="3">The sequence shown here is derived from an EMBL/GenBank/DDBJ whole genome shotgun (WGS) entry which is preliminary data.</text>
</comment>
<protein>
    <recommendedName>
        <fullName evidence="2">EamA domain-containing protein</fullName>
    </recommendedName>
</protein>